<dbReference type="SMART" id="SM00065">
    <property type="entry name" value="GAF"/>
    <property type="match status" value="1"/>
</dbReference>
<dbReference type="Pfam" id="PF01590">
    <property type="entry name" value="GAF"/>
    <property type="match status" value="1"/>
</dbReference>
<reference evidence="2 3" key="1">
    <citation type="submission" date="2021-04" db="EMBL/GenBank/DDBJ databases">
        <title>The genome sequence of Ideonella sp. 3Y2.</title>
        <authorList>
            <person name="Liu Y."/>
        </authorList>
    </citation>
    <scope>NUCLEOTIDE SEQUENCE [LARGE SCALE GENOMIC DNA]</scope>
    <source>
        <strain evidence="2 3">3Y2</strain>
    </source>
</reference>
<name>A0A941BCH8_9BURK</name>
<gene>
    <name evidence="2" type="ORF">KAK03_15810</name>
</gene>
<dbReference type="Proteomes" id="UP000676246">
    <property type="component" value="Unassembled WGS sequence"/>
</dbReference>
<evidence type="ECO:0000313" key="2">
    <source>
        <dbReference type="EMBL" id="MBQ0931950.1"/>
    </source>
</evidence>
<proteinExistence type="predicted"/>
<dbReference type="AlphaFoldDB" id="A0A941BCH8"/>
<evidence type="ECO:0000259" key="1">
    <source>
        <dbReference type="SMART" id="SM00065"/>
    </source>
</evidence>
<dbReference type="InterPro" id="IPR003018">
    <property type="entry name" value="GAF"/>
</dbReference>
<dbReference type="SUPFAM" id="SSF55781">
    <property type="entry name" value="GAF domain-like"/>
    <property type="match status" value="1"/>
</dbReference>
<dbReference type="InterPro" id="IPR029016">
    <property type="entry name" value="GAF-like_dom_sf"/>
</dbReference>
<dbReference type="RefSeq" id="WP_210855100.1">
    <property type="nucleotide sequence ID" value="NZ_JAGQDD010000012.1"/>
</dbReference>
<evidence type="ECO:0000313" key="3">
    <source>
        <dbReference type="Proteomes" id="UP000676246"/>
    </source>
</evidence>
<accession>A0A941BCH8</accession>
<dbReference type="Gene3D" id="3.30.450.40">
    <property type="match status" value="1"/>
</dbReference>
<sequence length="174" mass="19489">MFDKTRILNLSKRLMDGSTTSDAFYDELTQTLVEEMGCTRASLWIYPDALLRDAIECVRLYDRTDRQWAAGTVLHEADFGPYFEAMRSDNLIVASDARAHAVTACFNEIYFDPLGIRSLLDVGINISGQPWGLFCCENTTDVLEWTPAHVEYLRQVGTLLGFALKKAQTAGAHA</sequence>
<organism evidence="2 3">
    <name type="scientific">Ideonella alba</name>
    <dbReference type="NCBI Taxonomy" id="2824118"/>
    <lineage>
        <taxon>Bacteria</taxon>
        <taxon>Pseudomonadati</taxon>
        <taxon>Pseudomonadota</taxon>
        <taxon>Betaproteobacteria</taxon>
        <taxon>Burkholderiales</taxon>
        <taxon>Sphaerotilaceae</taxon>
        <taxon>Ideonella</taxon>
    </lineage>
</organism>
<protein>
    <submittedName>
        <fullName evidence="2">GAF domain-containing protein</fullName>
    </submittedName>
</protein>
<dbReference type="EMBL" id="JAGQDD010000012">
    <property type="protein sequence ID" value="MBQ0931950.1"/>
    <property type="molecule type" value="Genomic_DNA"/>
</dbReference>
<keyword evidence="3" id="KW-1185">Reference proteome</keyword>
<comment type="caution">
    <text evidence="2">The sequence shown here is derived from an EMBL/GenBank/DDBJ whole genome shotgun (WGS) entry which is preliminary data.</text>
</comment>
<feature type="domain" description="GAF" evidence="1">
    <location>
        <begin position="20"/>
        <end position="174"/>
    </location>
</feature>